<dbReference type="AlphaFoldDB" id="A0AB33IYZ9"/>
<name>A0AB33IYZ9_9BACT</name>
<proteinExistence type="predicted"/>
<sequence length="70" mass="8678">MNIKNIFSKTILRGEYETFKYYRYLRKLTDDQLADIVKRERNNQGWCSQRSYFLAALRKICQKRNVEYCW</sequence>
<dbReference type="EMBL" id="AP035785">
    <property type="protein sequence ID" value="BFO71295.1"/>
    <property type="molecule type" value="Genomic_DNA"/>
</dbReference>
<gene>
    <name evidence="1" type="ORF">GTC17253_12610</name>
</gene>
<reference evidence="1" key="1">
    <citation type="submission" date="2024-07" db="EMBL/GenBank/DDBJ databases">
        <title>Complete genome sequence of Prevotella sp. YM-2024 GTC17253.</title>
        <authorList>
            <person name="Hayashi M."/>
            <person name="Muto Y."/>
            <person name="Tanaka K."/>
            <person name="Niwa H."/>
        </authorList>
    </citation>
    <scope>NUCLEOTIDE SEQUENCE</scope>
    <source>
        <strain evidence="1">GTC17253</strain>
    </source>
</reference>
<evidence type="ECO:0000313" key="1">
    <source>
        <dbReference type="EMBL" id="BFO71295.1"/>
    </source>
</evidence>
<organism evidence="1">
    <name type="scientific">Prevotella sp. GTC17253</name>
    <dbReference type="NCBI Taxonomy" id="3236793"/>
    <lineage>
        <taxon>Bacteria</taxon>
        <taxon>Pseudomonadati</taxon>
        <taxon>Bacteroidota</taxon>
        <taxon>Bacteroidia</taxon>
        <taxon>Bacteroidales</taxon>
        <taxon>Prevotellaceae</taxon>
        <taxon>Prevotella</taxon>
    </lineage>
</organism>
<protein>
    <submittedName>
        <fullName evidence="1">Uncharacterized protein</fullName>
    </submittedName>
</protein>
<accession>A0AB33IYZ9</accession>